<keyword evidence="3" id="KW-1185">Reference proteome</keyword>
<accession>K3WXD3</accession>
<dbReference type="Pfam" id="PF13923">
    <property type="entry name" value="zf-C3HC4_2"/>
    <property type="match status" value="1"/>
</dbReference>
<dbReference type="Gene3D" id="3.30.1520.10">
    <property type="entry name" value="Phox-like domain"/>
    <property type="match status" value="1"/>
</dbReference>
<reference evidence="2" key="3">
    <citation type="submission" date="2015-02" db="UniProtKB">
        <authorList>
            <consortium name="EnsemblProtists"/>
        </authorList>
    </citation>
    <scope>IDENTIFICATION</scope>
    <source>
        <strain evidence="2">DAOM BR144</strain>
    </source>
</reference>
<dbReference type="SUPFAM" id="SSF57850">
    <property type="entry name" value="RING/U-box"/>
    <property type="match status" value="1"/>
</dbReference>
<dbReference type="InterPro" id="IPR036871">
    <property type="entry name" value="PX_dom_sf"/>
</dbReference>
<dbReference type="SUPFAM" id="SSF64268">
    <property type="entry name" value="PX domain"/>
    <property type="match status" value="1"/>
</dbReference>
<evidence type="ECO:0000259" key="1">
    <source>
        <dbReference type="SMART" id="SM00184"/>
    </source>
</evidence>
<reference evidence="3" key="1">
    <citation type="journal article" date="2010" name="Genome Biol.">
        <title>Genome sequence of the necrotrophic plant pathogen Pythium ultimum reveals original pathogenicity mechanisms and effector repertoire.</title>
        <authorList>
            <person name="Levesque C.A."/>
            <person name="Brouwer H."/>
            <person name="Cano L."/>
            <person name="Hamilton J.P."/>
            <person name="Holt C."/>
            <person name="Huitema E."/>
            <person name="Raffaele S."/>
            <person name="Robideau G.P."/>
            <person name="Thines M."/>
            <person name="Win J."/>
            <person name="Zerillo M.M."/>
            <person name="Beakes G.W."/>
            <person name="Boore J.L."/>
            <person name="Busam D."/>
            <person name="Dumas B."/>
            <person name="Ferriera S."/>
            <person name="Fuerstenberg S.I."/>
            <person name="Gachon C.M."/>
            <person name="Gaulin E."/>
            <person name="Govers F."/>
            <person name="Grenville-Briggs L."/>
            <person name="Horner N."/>
            <person name="Hostetler J."/>
            <person name="Jiang R.H."/>
            <person name="Johnson J."/>
            <person name="Krajaejun T."/>
            <person name="Lin H."/>
            <person name="Meijer H.J."/>
            <person name="Moore B."/>
            <person name="Morris P."/>
            <person name="Phuntmart V."/>
            <person name="Puiu D."/>
            <person name="Shetty J."/>
            <person name="Stajich J.E."/>
            <person name="Tripathy S."/>
            <person name="Wawra S."/>
            <person name="van West P."/>
            <person name="Whitty B.R."/>
            <person name="Coutinho P.M."/>
            <person name="Henrissat B."/>
            <person name="Martin F."/>
            <person name="Thomas P.D."/>
            <person name="Tyler B.M."/>
            <person name="De Vries R.P."/>
            <person name="Kamoun S."/>
            <person name="Yandell M."/>
            <person name="Tisserat N."/>
            <person name="Buell C.R."/>
        </authorList>
    </citation>
    <scope>NUCLEOTIDE SEQUENCE</scope>
    <source>
        <strain evidence="3">DAOM:BR144</strain>
    </source>
</reference>
<organism evidence="2 3">
    <name type="scientific">Globisporangium ultimum (strain ATCC 200006 / CBS 805.95 / DAOM BR144)</name>
    <name type="common">Pythium ultimum</name>
    <dbReference type="NCBI Taxonomy" id="431595"/>
    <lineage>
        <taxon>Eukaryota</taxon>
        <taxon>Sar</taxon>
        <taxon>Stramenopiles</taxon>
        <taxon>Oomycota</taxon>
        <taxon>Peronosporomycetes</taxon>
        <taxon>Pythiales</taxon>
        <taxon>Pythiaceae</taxon>
        <taxon>Globisporangium</taxon>
    </lineage>
</organism>
<feature type="domain" description="RING-type" evidence="1">
    <location>
        <begin position="237"/>
        <end position="351"/>
    </location>
</feature>
<dbReference type="AlphaFoldDB" id="K3WXD3"/>
<name>K3WXD3_GLOUD</name>
<dbReference type="HOGENOM" id="CLU_051953_1_1_1"/>
<dbReference type="eggNOG" id="ENOG502RY1T">
    <property type="taxonomic scope" value="Eukaryota"/>
</dbReference>
<dbReference type="EnsemblProtists" id="PYU1_T009631">
    <property type="protein sequence ID" value="PYU1_T009631"/>
    <property type="gene ID" value="PYU1_G009613"/>
</dbReference>
<protein>
    <recommendedName>
        <fullName evidence="1">RING-type domain-containing protein</fullName>
    </recommendedName>
</protein>
<sequence length="358" mass="39688">MRAAAVSDPGPPRLPLRKAESDREILVFVPLTIAYLEQVKLEISVTKQHADVRYVLSVHHAKINRTWRHLRSFDEYRKLQQRLLKVLAHGHFCSADCPWMFTFLKSYFPKKHLFFHFSSARVIAARKVALEKLLLAVQQFLLNRANHNCAIMTTAFANEVVEFIYGDQILTQYPLEHLTKVQLSPSGVSSSSAGSAAFAATRICSRRRQGITDSLVSSTSDECDIGAVAVEDDDDICQICDSSLYGEAFAEKHERTNSFVTNSESSDGESSSSFMDVMGPSASTFAVTSALAALSIRPASPTSTSTLSSSGTTSSYRRRNTYYVTTLGCGHQFHDECIVPKLNETLRCPTCNHLEVTT</sequence>
<dbReference type="VEuPathDB" id="FungiDB:PYU1_G009613"/>
<proteinExistence type="predicted"/>
<dbReference type="SMART" id="SM00184">
    <property type="entry name" value="RING"/>
    <property type="match status" value="1"/>
</dbReference>
<evidence type="ECO:0000313" key="2">
    <source>
        <dbReference type="EnsemblProtists" id="PYU1_T009631"/>
    </source>
</evidence>
<dbReference type="STRING" id="431595.K3WXD3"/>
<dbReference type="EMBL" id="GL376615">
    <property type="status" value="NOT_ANNOTATED_CDS"/>
    <property type="molecule type" value="Genomic_DNA"/>
</dbReference>
<dbReference type="Proteomes" id="UP000019132">
    <property type="component" value="Unassembled WGS sequence"/>
</dbReference>
<dbReference type="InterPro" id="IPR013083">
    <property type="entry name" value="Znf_RING/FYVE/PHD"/>
</dbReference>
<dbReference type="InParanoid" id="K3WXD3"/>
<dbReference type="Gene3D" id="3.30.40.10">
    <property type="entry name" value="Zinc/RING finger domain, C3HC4 (zinc finger)"/>
    <property type="match status" value="1"/>
</dbReference>
<reference evidence="3" key="2">
    <citation type="submission" date="2010-04" db="EMBL/GenBank/DDBJ databases">
        <authorList>
            <person name="Buell R."/>
            <person name="Hamilton J."/>
            <person name="Hostetler J."/>
        </authorList>
    </citation>
    <scope>NUCLEOTIDE SEQUENCE [LARGE SCALE GENOMIC DNA]</scope>
    <source>
        <strain evidence="3">DAOM:BR144</strain>
    </source>
</reference>
<dbReference type="GO" id="GO:0035091">
    <property type="term" value="F:phosphatidylinositol binding"/>
    <property type="evidence" value="ECO:0007669"/>
    <property type="project" value="InterPro"/>
</dbReference>
<evidence type="ECO:0000313" key="3">
    <source>
        <dbReference type="Proteomes" id="UP000019132"/>
    </source>
</evidence>
<dbReference type="InterPro" id="IPR001841">
    <property type="entry name" value="Znf_RING"/>
</dbReference>
<dbReference type="OMA" id="CDADCPW"/>